<gene>
    <name evidence="6" type="ORF">JCM21714_3037</name>
</gene>
<protein>
    <submittedName>
        <fullName evidence="6">Endo-1,4-beta-xylanase A</fullName>
    </submittedName>
</protein>
<dbReference type="eggNOG" id="COG0726">
    <property type="taxonomic scope" value="Bacteria"/>
</dbReference>
<dbReference type="InterPro" id="IPR002509">
    <property type="entry name" value="NODB_dom"/>
</dbReference>
<evidence type="ECO:0000256" key="4">
    <source>
        <dbReference type="SAM" id="SignalP"/>
    </source>
</evidence>
<dbReference type="Gene3D" id="2.60.120.260">
    <property type="entry name" value="Galactose-binding domain-like"/>
    <property type="match status" value="1"/>
</dbReference>
<name>W4VMA1_9BACI</name>
<dbReference type="SUPFAM" id="SSF88713">
    <property type="entry name" value="Glycoside hydrolase/deacetylase"/>
    <property type="match status" value="1"/>
</dbReference>
<evidence type="ECO:0000256" key="1">
    <source>
        <dbReference type="ARBA" id="ARBA00004613"/>
    </source>
</evidence>
<dbReference type="CDD" id="cd10918">
    <property type="entry name" value="CE4_NodB_like_5s_6s"/>
    <property type="match status" value="1"/>
</dbReference>
<dbReference type="Pfam" id="PF01522">
    <property type="entry name" value="Polysacc_deac_1"/>
    <property type="match status" value="1"/>
</dbReference>
<comment type="subcellular location">
    <subcellularLocation>
        <location evidence="1">Secreted</location>
    </subcellularLocation>
</comment>
<organism evidence="6 7">
    <name type="scientific">Gracilibacillus boraciitolerans JCM 21714</name>
    <dbReference type="NCBI Taxonomy" id="1298598"/>
    <lineage>
        <taxon>Bacteria</taxon>
        <taxon>Bacillati</taxon>
        <taxon>Bacillota</taxon>
        <taxon>Bacilli</taxon>
        <taxon>Bacillales</taxon>
        <taxon>Bacillaceae</taxon>
        <taxon>Gracilibacillus</taxon>
    </lineage>
</organism>
<feature type="compositionally biased region" description="Basic and acidic residues" evidence="3">
    <location>
        <begin position="433"/>
        <end position="442"/>
    </location>
</feature>
<dbReference type="PANTHER" id="PTHR34216">
    <property type="match status" value="1"/>
</dbReference>
<sequence>MNQNFKQMVSILLVFILLVQPALSIPAVHAAAKEDIPVLLYHRIMENPTNEWTDTSITKFSKTMEYLHDNGYQTLTAEQYVSILEGNETAPEKPILLTFDDATPDFITNALPILEKYDMKAVLFVISDWIDKDYSMSKSQLDSLIDKPNISIQNHTFDHSDKKWGGNGVGNNSTITEADATEQIEKANLYLKELTGQDPILMAYPYGSYNDTAKTVNEAQGIKYAFKVGYPNDGDYAMGRHYIMMDTTLAEIADWIGGPPPETETEPEKEPEESVYYESFMDGQGLAIQSGGVTLTPVTDKTFEGNDDGAALYATNRNNDYDAIDFNFADIGLENGKTYTATVTGYVDSEEAIPDGGQAVLSTVDSYTWLSNVNFVAGKSFTLTSEFKVNTANDSKLRVQSSDAGKTVPFYIGEIVITEKATPVEEEEEEPDQDRPDAKEFTTIDFEDQTASGFEGRNGGGNTNCNRGGKSY</sequence>
<feature type="chain" id="PRO_5038485231" evidence="4">
    <location>
        <begin position="25"/>
        <end position="472"/>
    </location>
</feature>
<keyword evidence="6" id="KW-0119">Carbohydrate metabolism</keyword>
<keyword evidence="2 4" id="KW-0732">Signal</keyword>
<dbReference type="InterPro" id="IPR011330">
    <property type="entry name" value="Glyco_hydro/deAcase_b/a-brl"/>
</dbReference>
<evidence type="ECO:0000256" key="2">
    <source>
        <dbReference type="ARBA" id="ARBA00022729"/>
    </source>
</evidence>
<proteinExistence type="predicted"/>
<keyword evidence="7" id="KW-1185">Reference proteome</keyword>
<keyword evidence="6" id="KW-0858">Xylan degradation</keyword>
<feature type="signal peptide" evidence="4">
    <location>
        <begin position="1"/>
        <end position="24"/>
    </location>
</feature>
<reference evidence="6 7" key="1">
    <citation type="journal article" date="2014" name="Genome Announc.">
        <title>Draft Genome Sequence of the Boron-Tolerant and Moderately Halotolerant Bacterium Gracilibacillus boraciitolerans JCM 21714T.</title>
        <authorList>
            <person name="Ahmed I."/>
            <person name="Oshima K."/>
            <person name="Suda W."/>
            <person name="Kitamura K."/>
            <person name="Iida T."/>
            <person name="Ohmori Y."/>
            <person name="Fujiwara T."/>
            <person name="Hattori M."/>
            <person name="Ohkuma M."/>
        </authorList>
    </citation>
    <scope>NUCLEOTIDE SEQUENCE [LARGE SCALE GENOMIC DNA]</scope>
    <source>
        <strain evidence="6 7">JCM 21714</strain>
    </source>
</reference>
<evidence type="ECO:0000313" key="7">
    <source>
        <dbReference type="Proteomes" id="UP000019102"/>
    </source>
</evidence>
<feature type="domain" description="NodB homology" evidence="5">
    <location>
        <begin position="93"/>
        <end position="296"/>
    </location>
</feature>
<dbReference type="GO" id="GO:0045493">
    <property type="term" value="P:xylan catabolic process"/>
    <property type="evidence" value="ECO:0007669"/>
    <property type="project" value="UniProtKB-KW"/>
</dbReference>
<dbReference type="GO" id="GO:0005576">
    <property type="term" value="C:extracellular region"/>
    <property type="evidence" value="ECO:0007669"/>
    <property type="project" value="UniProtKB-SubCell"/>
</dbReference>
<evidence type="ECO:0000313" key="6">
    <source>
        <dbReference type="EMBL" id="GAE93918.1"/>
    </source>
</evidence>
<keyword evidence="6" id="KW-0378">Hydrolase</keyword>
<feature type="compositionally biased region" description="Low complexity" evidence="3">
    <location>
        <begin position="463"/>
        <end position="472"/>
    </location>
</feature>
<dbReference type="GO" id="GO:0016810">
    <property type="term" value="F:hydrolase activity, acting on carbon-nitrogen (but not peptide) bonds"/>
    <property type="evidence" value="ECO:0007669"/>
    <property type="project" value="InterPro"/>
</dbReference>
<dbReference type="AlphaFoldDB" id="W4VMA1"/>
<keyword evidence="6" id="KW-0326">Glycosidase</keyword>
<dbReference type="STRING" id="1298598.JCM21714_3037"/>
<evidence type="ECO:0000259" key="5">
    <source>
        <dbReference type="PROSITE" id="PS51677"/>
    </source>
</evidence>
<dbReference type="GO" id="GO:0016798">
    <property type="term" value="F:hydrolase activity, acting on glycosyl bonds"/>
    <property type="evidence" value="ECO:0007669"/>
    <property type="project" value="UniProtKB-KW"/>
</dbReference>
<dbReference type="Proteomes" id="UP000019102">
    <property type="component" value="Unassembled WGS sequence"/>
</dbReference>
<dbReference type="InterPro" id="IPR051398">
    <property type="entry name" value="Polysacch_Deacetylase"/>
</dbReference>
<keyword evidence="6" id="KW-0624">Polysaccharide degradation</keyword>
<dbReference type="PROSITE" id="PS51677">
    <property type="entry name" value="NODB"/>
    <property type="match status" value="1"/>
</dbReference>
<dbReference type="InterPro" id="IPR008979">
    <property type="entry name" value="Galactose-bd-like_sf"/>
</dbReference>
<dbReference type="EMBL" id="BAVS01000017">
    <property type="protein sequence ID" value="GAE93918.1"/>
    <property type="molecule type" value="Genomic_DNA"/>
</dbReference>
<dbReference type="Gene3D" id="3.20.20.370">
    <property type="entry name" value="Glycoside hydrolase/deacetylase"/>
    <property type="match status" value="1"/>
</dbReference>
<dbReference type="PANTHER" id="PTHR34216:SF3">
    <property type="entry name" value="POLY-BETA-1,6-N-ACETYL-D-GLUCOSAMINE N-DEACETYLASE"/>
    <property type="match status" value="1"/>
</dbReference>
<feature type="region of interest" description="Disordered" evidence="3">
    <location>
        <begin position="420"/>
        <end position="472"/>
    </location>
</feature>
<accession>W4VMA1</accession>
<comment type="caution">
    <text evidence="6">The sequence shown here is derived from an EMBL/GenBank/DDBJ whole genome shotgun (WGS) entry which is preliminary data.</text>
</comment>
<evidence type="ECO:0000256" key="3">
    <source>
        <dbReference type="SAM" id="MobiDB-lite"/>
    </source>
</evidence>
<dbReference type="SUPFAM" id="SSF49785">
    <property type="entry name" value="Galactose-binding domain-like"/>
    <property type="match status" value="1"/>
</dbReference>